<keyword evidence="2" id="KW-0175">Coiled coil</keyword>
<evidence type="ECO:0000259" key="4">
    <source>
        <dbReference type="PROSITE" id="PS50054"/>
    </source>
</evidence>
<evidence type="ECO:0000256" key="3">
    <source>
        <dbReference type="SAM" id="MobiDB-lite"/>
    </source>
</evidence>
<dbReference type="GO" id="GO:0033549">
    <property type="term" value="F:MAP kinase phosphatase activity"/>
    <property type="evidence" value="ECO:0007669"/>
    <property type="project" value="TreeGrafter"/>
</dbReference>
<feature type="region of interest" description="Disordered" evidence="3">
    <location>
        <begin position="415"/>
        <end position="441"/>
    </location>
</feature>
<comment type="similarity">
    <text evidence="1">Belongs to the protein-tyrosine phosphatase family. Non-receptor class dual specificity subfamily.</text>
</comment>
<dbReference type="PRINTS" id="PR01908">
    <property type="entry name" value="ADSPHPHTASE"/>
</dbReference>
<feature type="region of interest" description="Disordered" evidence="3">
    <location>
        <begin position="929"/>
        <end position="951"/>
    </location>
</feature>
<feature type="region of interest" description="Disordered" evidence="3">
    <location>
        <begin position="377"/>
        <end position="399"/>
    </location>
</feature>
<gene>
    <name evidence="6" type="ORF">NDU88_000850</name>
</gene>
<feature type="compositionally biased region" description="Basic and acidic residues" evidence="3">
    <location>
        <begin position="379"/>
        <end position="391"/>
    </location>
</feature>
<feature type="compositionally biased region" description="Basic and acidic residues" evidence="3">
    <location>
        <begin position="1129"/>
        <end position="1161"/>
    </location>
</feature>
<dbReference type="PANTHER" id="PTHR45682">
    <property type="entry name" value="AGAP008228-PA"/>
    <property type="match status" value="1"/>
</dbReference>
<dbReference type="SUPFAM" id="SSF52799">
    <property type="entry name" value="(Phosphotyrosine protein) phosphatases II"/>
    <property type="match status" value="1"/>
</dbReference>
<feature type="region of interest" description="Disordered" evidence="3">
    <location>
        <begin position="993"/>
        <end position="1182"/>
    </location>
</feature>
<feature type="domain" description="Tyrosine-protein phosphatase" evidence="4">
    <location>
        <begin position="132"/>
        <end position="280"/>
    </location>
</feature>
<name>A0AAV7NHA1_PLEWA</name>
<evidence type="ECO:0000259" key="5">
    <source>
        <dbReference type="PROSITE" id="PS50056"/>
    </source>
</evidence>
<feature type="compositionally biased region" description="Basic and acidic residues" evidence="3">
    <location>
        <begin position="993"/>
        <end position="1004"/>
    </location>
</feature>
<feature type="compositionally biased region" description="Polar residues" evidence="3">
    <location>
        <begin position="1023"/>
        <end position="1061"/>
    </location>
</feature>
<dbReference type="EMBL" id="JANPWB010000012">
    <property type="protein sequence ID" value="KAJ1112588.1"/>
    <property type="molecule type" value="Genomic_DNA"/>
</dbReference>
<protein>
    <recommendedName>
        <fullName evidence="8">Inactive dual specificity phosphatase 27</fullName>
    </recommendedName>
</protein>
<evidence type="ECO:0000256" key="1">
    <source>
        <dbReference type="ARBA" id="ARBA00008601"/>
    </source>
</evidence>
<feature type="region of interest" description="Disordered" evidence="3">
    <location>
        <begin position="1"/>
        <end position="28"/>
    </location>
</feature>
<feature type="region of interest" description="Disordered" evidence="3">
    <location>
        <begin position="496"/>
        <end position="521"/>
    </location>
</feature>
<dbReference type="InterPro" id="IPR020422">
    <property type="entry name" value="TYR_PHOSPHATASE_DUAL_dom"/>
</dbReference>
<feature type="compositionally biased region" description="Basic and acidic residues" evidence="3">
    <location>
        <begin position="559"/>
        <end position="585"/>
    </location>
</feature>
<feature type="coiled-coil region" evidence="2">
    <location>
        <begin position="264"/>
        <end position="291"/>
    </location>
</feature>
<dbReference type="InterPro" id="IPR000340">
    <property type="entry name" value="Dual-sp_phosphatase_cat-dom"/>
</dbReference>
<feature type="region of interest" description="Disordered" evidence="3">
    <location>
        <begin position="558"/>
        <end position="587"/>
    </location>
</feature>
<dbReference type="PANTHER" id="PTHR45682:SF4">
    <property type="entry name" value="SERINE_THREONINE_TYROSINE-INTERACTING-LIKE PROTEIN 2"/>
    <property type="match status" value="1"/>
</dbReference>
<comment type="caution">
    <text evidence="6">The sequence shown here is derived from an EMBL/GenBank/DDBJ whole genome shotgun (WGS) entry which is preliminary data.</text>
</comment>
<dbReference type="InterPro" id="IPR000387">
    <property type="entry name" value="Tyr_Pase_dom"/>
</dbReference>
<evidence type="ECO:0008006" key="8">
    <source>
        <dbReference type="Google" id="ProtNLM"/>
    </source>
</evidence>
<sequence>MASGTDSDGEQVVPQEEDESDVRSVQARYLRSPSPSQYSLLSDTYTASIFMEPIHLSSSVAAKKIINEELKSKEVKPLSTNQDMLESAEQLMVEDLYNRIKEKIDDRSLFNTPCVLDLQRVLMQERLEAPMNAVDEVWPNVFIAEKSVAVNKGRLKRMGISHILNCGHGTGVFTSPEFYSGMEIHYLGIEVDDFPECDISKHLRKGAEFLDEALLTYRGKVLVNSVMGISRSAVIVAAYLMIFHHMTILEALMTIRKKRAIYPNDGFLKQLRDLNDNLLEEREEFEQESGDDDTASQGSVLEAKAHSIMVQEEDSGSVMGAKAHSITVQEEETNSVMGSVMSSIAKSSVVSKQPTLIDEDEEEKLYEAWRVKQGLPPREVPKKNNEGKEMELPDQISEDDDDIGKMIFEWQRRNEKYQSAGSEDEDGDSLMGGRRYSPSELSDIESVSSLDIQMLKQQLEASGINRMSRRRADSETTEDSTWDIWNKRIQEIEKEAIKQSNAKDSSEGGPTRIARKPQDIDEESLFSETSSLFNFCKKNKDKLTALERWKIKRIQYGLHKKDSQSTENPKGEENADQGEAKEKNLTDTNLTAYQAWKMKHQKKVGTENKDEIVELARGEDSASAKRNKRREEVLERSKKTLEESQSICGWETESAISGSIPLSAFLPSVHSGMCAEDSASVLSMQSNRSRLSQSMGAPGIPQVPITPLPNITPASGDAISMASIQNWIANVVNETIAQKQNEILMMSRAPSVMSNGIRSGDHGRNPDDDKMSLLSMQSSSSFAGSTSRQRDIRNTDTQSMMSCDSSLSSSIRGKITQTSKPLYSLFVDDIDLKELNKKEKELRTELSGKMSEYKKEKIATDNKRSTLFKKKKAKEDDDEKEEVDSFNTTSVNYRPLHYEDTSRVEVSYPSAGGFSKGVREANRAETSYSSAGGFSRDVRDTSTSETSFSSAGGFTRDVRDTYRAEKTYVSAGGFSRDLQASIESNVEKWLSDQKAENRTTHQEWSEGGTNQYARRAVARDPDSNSISDRIFRSQTEQRNGSLTCQQSTRDSYQDSTIFSSASKDEDKDFSRYGQSKFSKATSPKNDNPEPFFFRTSPESHSRPDSPESTSSCTREHHFEASEALLNGDASEHESKRKFNHSFEKDADKAKEDSSTEEERTPLGRWSQYRRKNNEEEDMDDDDIIAAWRNKQEDTKAKLQRRRKKD</sequence>
<dbReference type="PROSITE" id="PS50056">
    <property type="entry name" value="TYR_PHOSPHATASE_2"/>
    <property type="match status" value="1"/>
</dbReference>
<keyword evidence="7" id="KW-1185">Reference proteome</keyword>
<evidence type="ECO:0000313" key="6">
    <source>
        <dbReference type="EMBL" id="KAJ1112588.1"/>
    </source>
</evidence>
<feature type="domain" description="Tyrosine specific protein phosphatases" evidence="5">
    <location>
        <begin position="207"/>
        <end position="259"/>
    </location>
</feature>
<reference evidence="6" key="1">
    <citation type="journal article" date="2022" name="bioRxiv">
        <title>Sequencing and chromosome-scale assembly of the giantPleurodeles waltlgenome.</title>
        <authorList>
            <person name="Brown T."/>
            <person name="Elewa A."/>
            <person name="Iarovenko S."/>
            <person name="Subramanian E."/>
            <person name="Araus A.J."/>
            <person name="Petzold A."/>
            <person name="Susuki M."/>
            <person name="Suzuki K.-i.T."/>
            <person name="Hayashi T."/>
            <person name="Toyoda A."/>
            <person name="Oliveira C."/>
            <person name="Osipova E."/>
            <person name="Leigh N.D."/>
            <person name="Simon A."/>
            <person name="Yun M.H."/>
        </authorList>
    </citation>
    <scope>NUCLEOTIDE SEQUENCE</scope>
    <source>
        <strain evidence="6">20211129_DDA</strain>
        <tissue evidence="6">Liver</tissue>
    </source>
</reference>
<dbReference type="InterPro" id="IPR020405">
    <property type="entry name" value="Atypical_DUSP_subfamA"/>
</dbReference>
<feature type="compositionally biased region" description="Low complexity" evidence="3">
    <location>
        <begin position="777"/>
        <end position="787"/>
    </location>
</feature>
<feature type="compositionally biased region" description="Polar residues" evidence="3">
    <location>
        <begin position="1072"/>
        <end position="1085"/>
    </location>
</feature>
<dbReference type="GO" id="GO:0043409">
    <property type="term" value="P:negative regulation of MAPK cascade"/>
    <property type="evidence" value="ECO:0007669"/>
    <property type="project" value="TreeGrafter"/>
</dbReference>
<dbReference type="Proteomes" id="UP001066276">
    <property type="component" value="Chromosome 8"/>
</dbReference>
<evidence type="ECO:0000313" key="7">
    <source>
        <dbReference type="Proteomes" id="UP001066276"/>
    </source>
</evidence>
<dbReference type="Gene3D" id="3.90.190.10">
    <property type="entry name" value="Protein tyrosine phosphatase superfamily"/>
    <property type="match status" value="1"/>
</dbReference>
<feature type="region of interest" description="Disordered" evidence="3">
    <location>
        <begin position="777"/>
        <end position="805"/>
    </location>
</feature>
<dbReference type="GO" id="GO:0008138">
    <property type="term" value="F:protein tyrosine/serine/threonine phosphatase activity"/>
    <property type="evidence" value="ECO:0007669"/>
    <property type="project" value="InterPro"/>
</dbReference>
<evidence type="ECO:0000256" key="2">
    <source>
        <dbReference type="SAM" id="Coils"/>
    </source>
</evidence>
<dbReference type="AlphaFoldDB" id="A0AAV7NHA1"/>
<dbReference type="PROSITE" id="PS50054">
    <property type="entry name" value="TYR_PHOSPHATASE_DUAL"/>
    <property type="match status" value="1"/>
</dbReference>
<dbReference type="GO" id="GO:0005737">
    <property type="term" value="C:cytoplasm"/>
    <property type="evidence" value="ECO:0007669"/>
    <property type="project" value="TreeGrafter"/>
</dbReference>
<dbReference type="InterPro" id="IPR029021">
    <property type="entry name" value="Prot-tyrosine_phosphatase-like"/>
</dbReference>
<accession>A0AAV7NHA1</accession>
<proteinExistence type="inferred from homology"/>
<dbReference type="Pfam" id="PF00782">
    <property type="entry name" value="DSPc"/>
    <property type="match status" value="1"/>
</dbReference>
<dbReference type="PRINTS" id="PR01909">
    <property type="entry name" value="ADSPHPHTASEA"/>
</dbReference>
<organism evidence="6 7">
    <name type="scientific">Pleurodeles waltl</name>
    <name type="common">Iberian ribbed newt</name>
    <dbReference type="NCBI Taxonomy" id="8319"/>
    <lineage>
        <taxon>Eukaryota</taxon>
        <taxon>Metazoa</taxon>
        <taxon>Chordata</taxon>
        <taxon>Craniata</taxon>
        <taxon>Vertebrata</taxon>
        <taxon>Euteleostomi</taxon>
        <taxon>Amphibia</taxon>
        <taxon>Batrachia</taxon>
        <taxon>Caudata</taxon>
        <taxon>Salamandroidea</taxon>
        <taxon>Salamandridae</taxon>
        <taxon>Pleurodelinae</taxon>
        <taxon>Pleurodeles</taxon>
    </lineage>
</organism>
<dbReference type="SMART" id="SM00195">
    <property type="entry name" value="DSPc"/>
    <property type="match status" value="1"/>
</dbReference>